<evidence type="ECO:0000256" key="1">
    <source>
        <dbReference type="ARBA" id="ARBA00022723"/>
    </source>
</evidence>
<keyword evidence="2" id="KW-0863">Zinc-finger</keyword>
<evidence type="ECO:0000256" key="2">
    <source>
        <dbReference type="ARBA" id="ARBA00022771"/>
    </source>
</evidence>
<evidence type="ECO:0000259" key="5">
    <source>
        <dbReference type="PROSITE" id="PS50812"/>
    </source>
</evidence>
<reference evidence="7" key="1">
    <citation type="journal article" date="2022" name="bioRxiv">
        <title>Sequencing and chromosome-scale assembly of the giantPleurodeles waltlgenome.</title>
        <authorList>
            <person name="Brown T."/>
            <person name="Elewa A."/>
            <person name="Iarovenko S."/>
            <person name="Subramanian E."/>
            <person name="Araus A.J."/>
            <person name="Petzold A."/>
            <person name="Susuki M."/>
            <person name="Suzuki K.-i.T."/>
            <person name="Hayashi T."/>
            <person name="Toyoda A."/>
            <person name="Oliveira C."/>
            <person name="Osipova E."/>
            <person name="Leigh N.D."/>
            <person name="Simon A."/>
            <person name="Yun M.H."/>
        </authorList>
    </citation>
    <scope>NUCLEOTIDE SEQUENCE</scope>
    <source>
        <strain evidence="7">20211129_DDA</strain>
        <tissue evidence="7">Liver</tissue>
    </source>
</reference>
<dbReference type="Proteomes" id="UP001066276">
    <property type="component" value="Chromosome 12"/>
</dbReference>
<dbReference type="InterPro" id="IPR011124">
    <property type="entry name" value="Znf_CW"/>
</dbReference>
<dbReference type="InterPro" id="IPR042778">
    <property type="entry name" value="ZCWPW1/ZCWPW2"/>
</dbReference>
<feature type="region of interest" description="Disordered" evidence="4">
    <location>
        <begin position="1"/>
        <end position="41"/>
    </location>
</feature>
<evidence type="ECO:0008006" key="9">
    <source>
        <dbReference type="Google" id="ProtNLM"/>
    </source>
</evidence>
<keyword evidence="1" id="KW-0479">Metal-binding</keyword>
<dbReference type="GO" id="GO:0008270">
    <property type="term" value="F:zinc ion binding"/>
    <property type="evidence" value="ECO:0007669"/>
    <property type="project" value="UniProtKB-KW"/>
</dbReference>
<gene>
    <name evidence="7" type="ORF">NDU88_000267</name>
</gene>
<dbReference type="GO" id="GO:0005634">
    <property type="term" value="C:nucleus"/>
    <property type="evidence" value="ECO:0007669"/>
    <property type="project" value="TreeGrafter"/>
</dbReference>
<dbReference type="Gene3D" id="3.30.40.100">
    <property type="match status" value="1"/>
</dbReference>
<dbReference type="PROSITE" id="PS50812">
    <property type="entry name" value="PWWP"/>
    <property type="match status" value="1"/>
</dbReference>
<evidence type="ECO:0000256" key="4">
    <source>
        <dbReference type="SAM" id="MobiDB-lite"/>
    </source>
</evidence>
<dbReference type="Pfam" id="PF00855">
    <property type="entry name" value="PWWP"/>
    <property type="match status" value="1"/>
</dbReference>
<feature type="compositionally biased region" description="Basic and acidic residues" evidence="4">
    <location>
        <begin position="17"/>
        <end position="41"/>
    </location>
</feature>
<dbReference type="AlphaFoldDB" id="A0AAV7KX74"/>
<keyword evidence="8" id="KW-1185">Reference proteome</keyword>
<dbReference type="SUPFAM" id="SSF63748">
    <property type="entry name" value="Tudor/PWWP/MBT"/>
    <property type="match status" value="1"/>
</dbReference>
<dbReference type="PANTHER" id="PTHR15999">
    <property type="entry name" value="ZINC FINGER CW-TYPE PWWP DOMAIN PROTEIN 1"/>
    <property type="match status" value="1"/>
</dbReference>
<dbReference type="PANTHER" id="PTHR15999:SF2">
    <property type="entry name" value="ZINC FINGER CW-TYPE PWWP DOMAIN PROTEIN 1"/>
    <property type="match status" value="1"/>
</dbReference>
<dbReference type="PROSITE" id="PS51050">
    <property type="entry name" value="ZF_CW"/>
    <property type="match status" value="1"/>
</dbReference>
<keyword evidence="3" id="KW-0862">Zinc</keyword>
<evidence type="ECO:0000259" key="6">
    <source>
        <dbReference type="PROSITE" id="PS51050"/>
    </source>
</evidence>
<feature type="domain" description="PWWP" evidence="5">
    <location>
        <begin position="209"/>
        <end position="263"/>
    </location>
</feature>
<proteinExistence type="predicted"/>
<name>A0AAV7KX74_PLEWA</name>
<feature type="domain" description="CW-type" evidence="6">
    <location>
        <begin position="142"/>
        <end position="196"/>
    </location>
</feature>
<comment type="caution">
    <text evidence="7">The sequence shown here is derived from an EMBL/GenBank/DDBJ whole genome shotgun (WGS) entry which is preliminary data.</text>
</comment>
<dbReference type="Gene3D" id="2.30.30.140">
    <property type="match status" value="1"/>
</dbReference>
<dbReference type="EMBL" id="JANPWB010000016">
    <property type="protein sequence ID" value="KAJ1080045.1"/>
    <property type="molecule type" value="Genomic_DNA"/>
</dbReference>
<dbReference type="Pfam" id="PF07496">
    <property type="entry name" value="zf-CW"/>
    <property type="match status" value="1"/>
</dbReference>
<evidence type="ECO:0000313" key="7">
    <source>
        <dbReference type="EMBL" id="KAJ1080045.1"/>
    </source>
</evidence>
<dbReference type="InterPro" id="IPR000313">
    <property type="entry name" value="PWWP_dom"/>
</dbReference>
<sequence length="263" mass="30170">MLKRKRNDTLNNAENTIAKEDKENMLDTHPHESSQDIKTQKEQCHLTDSQYDELFQHVLQKSNMDFVEDIGKSLGPFQKVEEQTACSEICVLSQTEGNFFQTVPSVESSTAKKRCFEHTQKEPRAECLKSQKLSLKKRKQKKDQCIAWIQCSNLSCEKWRKLESGIDPSSLPDSWSCSQNTDFNFNNCDIPEECWSGSDDEVIYATFVPGSIVWAKQRGYSWWPGMIEADPDIGVYFLFTSNLDQLPVSVLTSLIDYVLLETI</sequence>
<evidence type="ECO:0000256" key="3">
    <source>
        <dbReference type="ARBA" id="ARBA00022833"/>
    </source>
</evidence>
<organism evidence="7 8">
    <name type="scientific">Pleurodeles waltl</name>
    <name type="common">Iberian ribbed newt</name>
    <dbReference type="NCBI Taxonomy" id="8319"/>
    <lineage>
        <taxon>Eukaryota</taxon>
        <taxon>Metazoa</taxon>
        <taxon>Chordata</taxon>
        <taxon>Craniata</taxon>
        <taxon>Vertebrata</taxon>
        <taxon>Euteleostomi</taxon>
        <taxon>Amphibia</taxon>
        <taxon>Batrachia</taxon>
        <taxon>Caudata</taxon>
        <taxon>Salamandroidea</taxon>
        <taxon>Salamandridae</taxon>
        <taxon>Pleurodelinae</taxon>
        <taxon>Pleurodeles</taxon>
    </lineage>
</organism>
<protein>
    <recommendedName>
        <fullName evidence="9">Zinc finger CW-type PWWP domain protein 1</fullName>
    </recommendedName>
</protein>
<evidence type="ECO:0000313" key="8">
    <source>
        <dbReference type="Proteomes" id="UP001066276"/>
    </source>
</evidence>
<accession>A0AAV7KX74</accession>